<dbReference type="AlphaFoldDB" id="A0A162F771"/>
<dbReference type="InterPro" id="IPR013538">
    <property type="entry name" value="ASHA1/2-like_C"/>
</dbReference>
<evidence type="ECO:0000256" key="1">
    <source>
        <dbReference type="ARBA" id="ARBA00006817"/>
    </source>
</evidence>
<protein>
    <submittedName>
        <fullName evidence="3">ATPase</fullName>
    </submittedName>
</protein>
<dbReference type="InterPro" id="IPR023393">
    <property type="entry name" value="START-like_dom_sf"/>
</dbReference>
<gene>
    <name evidence="3" type="ORF">AZF04_01050</name>
</gene>
<dbReference type="SUPFAM" id="SSF55961">
    <property type="entry name" value="Bet v1-like"/>
    <property type="match status" value="1"/>
</dbReference>
<dbReference type="STRING" id="519424.AZF04_01050"/>
<dbReference type="CDD" id="cd07814">
    <property type="entry name" value="SRPBCC_CalC_Aha1-like"/>
    <property type="match status" value="1"/>
</dbReference>
<dbReference type="RefSeq" id="WP_061947202.1">
    <property type="nucleotide sequence ID" value="NZ_LTAO01000001.1"/>
</dbReference>
<dbReference type="Pfam" id="PF08327">
    <property type="entry name" value="AHSA1"/>
    <property type="match status" value="1"/>
</dbReference>
<proteinExistence type="inferred from homology"/>
<dbReference type="OrthoDB" id="2355173at2"/>
<dbReference type="Gene3D" id="3.30.530.20">
    <property type="match status" value="1"/>
</dbReference>
<dbReference type="EMBL" id="LTAO01000001">
    <property type="protein sequence ID" value="KYG34950.1"/>
    <property type="molecule type" value="Genomic_DNA"/>
</dbReference>
<organism evidence="3 4">
    <name type="scientific">Alkalihalobacillus trypoxylicola</name>
    <dbReference type="NCBI Taxonomy" id="519424"/>
    <lineage>
        <taxon>Bacteria</taxon>
        <taxon>Bacillati</taxon>
        <taxon>Bacillota</taxon>
        <taxon>Bacilli</taxon>
        <taxon>Bacillales</taxon>
        <taxon>Bacillaceae</taxon>
        <taxon>Alkalihalobacillus</taxon>
    </lineage>
</organism>
<dbReference type="Proteomes" id="UP000075806">
    <property type="component" value="Unassembled WGS sequence"/>
</dbReference>
<comment type="caution">
    <text evidence="3">The sequence shown here is derived from an EMBL/GenBank/DDBJ whole genome shotgun (WGS) entry which is preliminary data.</text>
</comment>
<evidence type="ECO:0000259" key="2">
    <source>
        <dbReference type="Pfam" id="PF08327"/>
    </source>
</evidence>
<sequence length="131" mass="15089">MFNVSLDFEYKSPIDKVWNALTNPDILAQWVMENNFKPIVGYKCRFWNKEIGLVVHSEVLTVNKPSQLSYTWIGGPIDTVVTWTLKQEGDITYVHLEQTGFPDQSTEYYGAYYGWSSMLEKLSSYLSGESI</sequence>
<comment type="similarity">
    <text evidence="1">Belongs to the AHA1 family.</text>
</comment>
<evidence type="ECO:0000313" key="3">
    <source>
        <dbReference type="EMBL" id="KYG34950.1"/>
    </source>
</evidence>
<reference evidence="3" key="1">
    <citation type="submission" date="2016-02" db="EMBL/GenBank/DDBJ databases">
        <title>Genome sequence of Bacillus trypoxylicola KCTC 13244(T).</title>
        <authorList>
            <person name="Jeong H."/>
            <person name="Park S.-H."/>
            <person name="Choi S.-K."/>
        </authorList>
    </citation>
    <scope>NUCLEOTIDE SEQUENCE [LARGE SCALE GENOMIC DNA]</scope>
    <source>
        <strain evidence="3">KCTC 13244</strain>
    </source>
</reference>
<name>A0A162F771_9BACI</name>
<evidence type="ECO:0000313" key="4">
    <source>
        <dbReference type="Proteomes" id="UP000075806"/>
    </source>
</evidence>
<accession>A0A162F771</accession>
<feature type="domain" description="Activator of Hsp90 ATPase homologue 1/2-like C-terminal" evidence="2">
    <location>
        <begin position="12"/>
        <end position="126"/>
    </location>
</feature>
<keyword evidence="4" id="KW-1185">Reference proteome</keyword>